<dbReference type="Pfam" id="PF00300">
    <property type="entry name" value="His_Phos_1"/>
    <property type="match status" value="1"/>
</dbReference>
<dbReference type="EMBL" id="MTLA01000219">
    <property type="protein sequence ID" value="OOP67208.1"/>
    <property type="molecule type" value="Genomic_DNA"/>
</dbReference>
<comment type="caution">
    <text evidence="2">The sequence shown here is derived from an EMBL/GenBank/DDBJ whole genome shotgun (WGS) entry which is preliminary data.</text>
</comment>
<dbReference type="InterPro" id="IPR029033">
    <property type="entry name" value="His_PPase_superfam"/>
</dbReference>
<proteinExistence type="predicted"/>
<feature type="binding site" evidence="1">
    <location>
        <position position="55"/>
    </location>
    <ligand>
        <name>substrate</name>
    </ligand>
</feature>
<dbReference type="SMART" id="SM00855">
    <property type="entry name" value="PGAM"/>
    <property type="match status" value="1"/>
</dbReference>
<dbReference type="InterPro" id="IPR050275">
    <property type="entry name" value="PGM_Phosphatase"/>
</dbReference>
<evidence type="ECO:0000313" key="2">
    <source>
        <dbReference type="EMBL" id="OOP67208.1"/>
    </source>
</evidence>
<dbReference type="PANTHER" id="PTHR48100:SF44">
    <property type="entry name" value="PHOSPHATASE C1620.13-RELATED"/>
    <property type="match status" value="1"/>
</dbReference>
<protein>
    <recommendedName>
        <fullName evidence="4">Phosphoglycerate mutase</fullName>
    </recommendedName>
</protein>
<feature type="binding site" evidence="1">
    <location>
        <begin position="7"/>
        <end position="14"/>
    </location>
    <ligand>
        <name>substrate</name>
    </ligand>
</feature>
<dbReference type="Proteomes" id="UP000189761">
    <property type="component" value="Unassembled WGS sequence"/>
</dbReference>
<sequence length="221" mass="25527">MELILVRHGESLHNVKAVTSWDSELSIIGKEQVRLVGEVLLNEQVDEIWCSPMQRALETAQILSSKTQASARAFVHLSEHGHGWEENGLSRSCIENQYPLIRLPSEIDEDGWARHWNHESRSDLYRRMGYIADQITKVAASKRLKKLVVVIHGKSGTELLKHLLQIPEEAKYYFRMFNCGITRLYLNMETNERTVICMNDISHLGDLVQMENLSRSVPRYR</sequence>
<dbReference type="Gene3D" id="3.40.50.1240">
    <property type="entry name" value="Phosphoglycerate mutase-like"/>
    <property type="match status" value="1"/>
</dbReference>
<dbReference type="RefSeq" id="WP_078110779.1">
    <property type="nucleotide sequence ID" value="NZ_CP065424.1"/>
</dbReference>
<organism evidence="2 3">
    <name type="scientific">Heyndrickxia oleronia</name>
    <dbReference type="NCBI Taxonomy" id="38875"/>
    <lineage>
        <taxon>Bacteria</taxon>
        <taxon>Bacillati</taxon>
        <taxon>Bacillota</taxon>
        <taxon>Bacilli</taxon>
        <taxon>Bacillales</taxon>
        <taxon>Bacillaceae</taxon>
        <taxon>Heyndrickxia</taxon>
    </lineage>
</organism>
<reference evidence="2 3" key="1">
    <citation type="submission" date="2017-01" db="EMBL/GenBank/DDBJ databases">
        <title>Draft genome sequence of Bacillus oleronius.</title>
        <authorList>
            <person name="Allam M."/>
        </authorList>
    </citation>
    <scope>NUCLEOTIDE SEQUENCE [LARGE SCALE GENOMIC DNA]</scope>
    <source>
        <strain evidence="2 3">DSM 9356</strain>
    </source>
</reference>
<dbReference type="GO" id="GO:0005829">
    <property type="term" value="C:cytosol"/>
    <property type="evidence" value="ECO:0007669"/>
    <property type="project" value="TreeGrafter"/>
</dbReference>
<evidence type="ECO:0008006" key="4">
    <source>
        <dbReference type="Google" id="ProtNLM"/>
    </source>
</evidence>
<dbReference type="InterPro" id="IPR001345">
    <property type="entry name" value="PG/BPGM_mutase_AS"/>
</dbReference>
<name>A0A8E2LDF5_9BACI</name>
<evidence type="ECO:0000256" key="1">
    <source>
        <dbReference type="PIRSR" id="PIRSR613078-2"/>
    </source>
</evidence>
<dbReference type="PROSITE" id="PS00175">
    <property type="entry name" value="PG_MUTASE"/>
    <property type="match status" value="1"/>
</dbReference>
<accession>A0A8E2LDF5</accession>
<evidence type="ECO:0000313" key="3">
    <source>
        <dbReference type="Proteomes" id="UP000189761"/>
    </source>
</evidence>
<dbReference type="AlphaFoldDB" id="A0A8E2LDF5"/>
<dbReference type="PANTHER" id="PTHR48100">
    <property type="entry name" value="BROAD-SPECIFICITY PHOSPHATASE YOR283W-RELATED"/>
    <property type="match status" value="1"/>
</dbReference>
<dbReference type="InterPro" id="IPR013078">
    <property type="entry name" value="His_Pase_superF_clade-1"/>
</dbReference>
<dbReference type="SUPFAM" id="SSF53254">
    <property type="entry name" value="Phosphoglycerate mutase-like"/>
    <property type="match status" value="1"/>
</dbReference>
<dbReference type="CDD" id="cd07067">
    <property type="entry name" value="HP_PGM_like"/>
    <property type="match status" value="1"/>
</dbReference>
<keyword evidence="3" id="KW-1185">Reference proteome</keyword>
<gene>
    <name evidence="2" type="ORF">BWZ43_16960</name>
</gene>
<dbReference type="GO" id="GO:0016791">
    <property type="term" value="F:phosphatase activity"/>
    <property type="evidence" value="ECO:0007669"/>
    <property type="project" value="TreeGrafter"/>
</dbReference>